<protein>
    <submittedName>
        <fullName evidence="1">Uncharacterized protein</fullName>
    </submittedName>
</protein>
<reference evidence="1" key="1">
    <citation type="submission" date="2019-11" db="EMBL/GenBank/DDBJ databases">
        <title>Nori genome reveals adaptations in red seaweeds to the harsh intertidal environment.</title>
        <authorList>
            <person name="Wang D."/>
            <person name="Mao Y."/>
        </authorList>
    </citation>
    <scope>NUCLEOTIDE SEQUENCE</scope>
    <source>
        <tissue evidence="1">Gametophyte</tissue>
    </source>
</reference>
<evidence type="ECO:0000313" key="2">
    <source>
        <dbReference type="Proteomes" id="UP000798662"/>
    </source>
</evidence>
<name>A0ACC3BJR9_PYRYE</name>
<keyword evidence="2" id="KW-1185">Reference proteome</keyword>
<evidence type="ECO:0000313" key="1">
    <source>
        <dbReference type="EMBL" id="KAK1858194.1"/>
    </source>
</evidence>
<organism evidence="1 2">
    <name type="scientific">Pyropia yezoensis</name>
    <name type="common">Susabi-nori</name>
    <name type="synonym">Porphyra yezoensis</name>
    <dbReference type="NCBI Taxonomy" id="2788"/>
    <lineage>
        <taxon>Eukaryota</taxon>
        <taxon>Rhodophyta</taxon>
        <taxon>Bangiophyceae</taxon>
        <taxon>Bangiales</taxon>
        <taxon>Bangiaceae</taxon>
        <taxon>Pyropia</taxon>
    </lineage>
</organism>
<dbReference type="Proteomes" id="UP000798662">
    <property type="component" value="Chromosome 1"/>
</dbReference>
<proteinExistence type="predicted"/>
<gene>
    <name evidence="1" type="ORF">I4F81_000805</name>
</gene>
<sequence>MVGKRAGAADGGAPTPRKKPRASGAAAAAAAAAGGLDRAKLQVKSPAQFFADNKNIAGFDNAGKSLYTTIRELVENALDAAEAVPVPPDINVAIEALSAASFRDLVGLGRATARTDLGLFATPVTAKERRAAAKEAKEAAKEAARVAKSSAAAAAAAAAAGLPLVADATAGAGAGLSLGSVNLSQGVDGAGVGAPADALAATASAGVGGSAAPTPRGRAGETGVFRITVEDNGTGMPHEEVPSMMGVVLAGTNYRVRQSRGKFGLGSKMALIWAKMSTGLPVSIVTATSPTAPMTHCTLDIDIAANQPVILSHTQVPNVEGWRGTKVSVTIEGAWTMYKHRVVAYLRQLAVITPYAHLVLRYSADGCATALGGVGGAAAAQPAGEAGVEVAGAAIAPDGSAAAPSTPGRVDKASFSMTFSRRCEAMPPSAAEVKHHPAAVNQLLLRALLDEVPPTMPVQEFLTTQFSAISPDLAGRLLAELGPRFTPGLTVGEVGLNHVREIHALFQSVTRFADPSGACLSPAGEYNLRLGVMKELRPELVVTHAESAGAFEGHPFIVEVAVALGGSVMKPGLSVYRFANRIPLLFEGGNDVVTRTALKRINWAVYKINPATDRVGVFCSIVSTRIPFKGTGKEYIADDAEALQRSVRKAIMACGVQLRAKLARKAAARERAARRRNLARYVPDVARALVAMLSFEATPLHPGAAQHAAAVAAGSLTAEVLERKLREHVEAGERAAGADGGGMGAVLGVGGGGGAPGTLGAAAGRQLLFFAPRPDDSAYGVRFGPVRRPPTTPTRGKAAAAAAAAVAAAAEGGSSHAPDVAAPEPPESDVCPVRLILLSGCQRLSATD</sequence>
<accession>A0ACC3BJR9</accession>
<comment type="caution">
    <text evidence="1">The sequence shown here is derived from an EMBL/GenBank/DDBJ whole genome shotgun (WGS) entry which is preliminary data.</text>
</comment>
<dbReference type="EMBL" id="CM020618">
    <property type="protein sequence ID" value="KAK1858194.1"/>
    <property type="molecule type" value="Genomic_DNA"/>
</dbReference>